<dbReference type="EMBL" id="JADKIO010000005">
    <property type="protein sequence ID" value="MBK9796084.1"/>
    <property type="molecule type" value="Genomic_DNA"/>
</dbReference>
<dbReference type="PANTHER" id="PTHR11236:SF9">
    <property type="entry name" value="ANTHRANILATE SYNTHASE COMPONENT 1"/>
    <property type="match status" value="1"/>
</dbReference>
<reference evidence="3" key="1">
    <citation type="submission" date="2020-10" db="EMBL/GenBank/DDBJ databases">
        <title>Connecting structure to function with the recovery of over 1000 high-quality activated sludge metagenome-assembled genomes encoding full-length rRNA genes using long-read sequencing.</title>
        <authorList>
            <person name="Singleton C.M."/>
            <person name="Petriglieri F."/>
            <person name="Kristensen J.M."/>
            <person name="Kirkegaard R.H."/>
            <person name="Michaelsen T.Y."/>
            <person name="Andersen M.H."/>
            <person name="Karst S.M."/>
            <person name="Dueholm M.S."/>
            <person name="Nielsen P.H."/>
            <person name="Albertsen M."/>
        </authorList>
    </citation>
    <scope>NUCLEOTIDE SEQUENCE</scope>
    <source>
        <strain evidence="3">Skiv_18-Q3-R9-52_MAXAC.067</strain>
    </source>
</reference>
<evidence type="ECO:0000313" key="4">
    <source>
        <dbReference type="Proteomes" id="UP000886657"/>
    </source>
</evidence>
<accession>A0A9D7XKY9</accession>
<dbReference type="Pfam" id="PF04715">
    <property type="entry name" value="Anth_synt_I_N"/>
    <property type="match status" value="1"/>
</dbReference>
<dbReference type="InterPro" id="IPR006805">
    <property type="entry name" value="Anth_synth_I_N"/>
</dbReference>
<dbReference type="Proteomes" id="UP000886657">
    <property type="component" value="Unassembled WGS sequence"/>
</dbReference>
<dbReference type="GO" id="GO:0000162">
    <property type="term" value="P:L-tryptophan biosynthetic process"/>
    <property type="evidence" value="ECO:0007669"/>
    <property type="project" value="TreeGrafter"/>
</dbReference>
<dbReference type="InterPro" id="IPR005801">
    <property type="entry name" value="ADC_synthase"/>
</dbReference>
<sequence>MKQPPRHLIRHPLPADLLTPLAAYLALRPAGASLLLESCDLGERVGRHSFVLMEGPGECRLEAPARGWVEAIRELAGAVPASTIHDPDSLLPPLREGLPVGVGCAGMLGFEALGALEPSLPLPARNSLGLPCLWVRQFHTALVFDHLHQVAELQTLDADPVAGFARLAALQARLLEGAKDPGPSRAQPRVQALMTRQTFESAVAQAQERILDGDVYQLVPSQRFRIEDPPPPLETYRRLRRLNPSPYGYLLEWGDFALVGASPEMLVRVQDGEAETLPIAGTMPRGASAEEDALRFEALKRDPKELAEHQMLVDLARNDLGRVAVPGGVRVELPLALQRTSHVLHLTTTVKARLKPGLDALDVLAAAFPAGTVSGAPKLRACQRIAEMEGENRGPYGGVLLRLGADGTLDTALILRTAVYTGGAVHIQAGAGVVRASNPETEYFETLHKLGAIAQALGVKLDGGVR</sequence>
<dbReference type="SUPFAM" id="SSF56322">
    <property type="entry name" value="ADC synthase"/>
    <property type="match status" value="1"/>
</dbReference>
<organism evidence="3 4">
    <name type="scientific">Candidatus Geothrix skivensis</name>
    <dbReference type="NCBI Taxonomy" id="2954439"/>
    <lineage>
        <taxon>Bacteria</taxon>
        <taxon>Pseudomonadati</taxon>
        <taxon>Acidobacteriota</taxon>
        <taxon>Holophagae</taxon>
        <taxon>Holophagales</taxon>
        <taxon>Holophagaceae</taxon>
        <taxon>Geothrix</taxon>
    </lineage>
</organism>
<dbReference type="InterPro" id="IPR019999">
    <property type="entry name" value="Anth_synth_I-like"/>
</dbReference>
<dbReference type="Pfam" id="PF00425">
    <property type="entry name" value="Chorismate_bind"/>
    <property type="match status" value="1"/>
</dbReference>
<dbReference type="PANTHER" id="PTHR11236">
    <property type="entry name" value="AMINOBENZOATE/ANTHRANILATE SYNTHASE"/>
    <property type="match status" value="1"/>
</dbReference>
<dbReference type="AlphaFoldDB" id="A0A9D7XKY9"/>
<evidence type="ECO:0000313" key="3">
    <source>
        <dbReference type="EMBL" id="MBK9796084.1"/>
    </source>
</evidence>
<protein>
    <submittedName>
        <fullName evidence="3">Anthranilate synthase component I family protein</fullName>
    </submittedName>
</protein>
<feature type="domain" description="Chorismate-utilising enzyme C-terminal" evidence="1">
    <location>
        <begin position="196"/>
        <end position="449"/>
    </location>
</feature>
<name>A0A9D7XKY9_9BACT</name>
<evidence type="ECO:0000259" key="1">
    <source>
        <dbReference type="Pfam" id="PF00425"/>
    </source>
</evidence>
<feature type="domain" description="Anthranilate synthase component I N-terminal" evidence="2">
    <location>
        <begin position="16"/>
        <end position="149"/>
    </location>
</feature>
<evidence type="ECO:0000259" key="2">
    <source>
        <dbReference type="Pfam" id="PF04715"/>
    </source>
</evidence>
<gene>
    <name evidence="3" type="ORF">IPP58_06230</name>
</gene>
<dbReference type="PRINTS" id="PR00095">
    <property type="entry name" value="ANTSNTHASEI"/>
</dbReference>
<dbReference type="InterPro" id="IPR015890">
    <property type="entry name" value="Chorismate_C"/>
</dbReference>
<proteinExistence type="predicted"/>
<dbReference type="Gene3D" id="3.60.120.10">
    <property type="entry name" value="Anthranilate synthase"/>
    <property type="match status" value="1"/>
</dbReference>
<comment type="caution">
    <text evidence="3">The sequence shown here is derived from an EMBL/GenBank/DDBJ whole genome shotgun (WGS) entry which is preliminary data.</text>
</comment>